<feature type="region of interest" description="Disordered" evidence="4">
    <location>
        <begin position="277"/>
        <end position="344"/>
    </location>
</feature>
<protein>
    <recommendedName>
        <fullName evidence="5">AAA+ ATPase domain-containing protein</fullName>
    </recommendedName>
</protein>
<reference evidence="6" key="1">
    <citation type="submission" date="2016-03" db="EMBL/GenBank/DDBJ databases">
        <title>Mechanisms controlling the formation of the plant cell surface in tip-growing cells are functionally conserved among land plants.</title>
        <authorList>
            <person name="Honkanen S."/>
            <person name="Jones V.A."/>
            <person name="Morieri G."/>
            <person name="Champion C."/>
            <person name="Hetherington A.J."/>
            <person name="Kelly S."/>
            <person name="Saint-Marcoux D."/>
            <person name="Proust H."/>
            <person name="Prescott H."/>
            <person name="Dolan L."/>
        </authorList>
    </citation>
    <scope>NUCLEOTIDE SEQUENCE [LARGE SCALE GENOMIC DNA]</scope>
    <source>
        <tissue evidence="6">Whole gametophyte</tissue>
    </source>
</reference>
<dbReference type="Proteomes" id="UP000077202">
    <property type="component" value="Unassembled WGS sequence"/>
</dbReference>
<name>A0A176VHX0_MARPO</name>
<dbReference type="InterPro" id="IPR050221">
    <property type="entry name" value="26S_Proteasome_ATPase"/>
</dbReference>
<comment type="caution">
    <text evidence="6">The sequence shown here is derived from an EMBL/GenBank/DDBJ whole genome shotgun (WGS) entry which is preliminary data.</text>
</comment>
<dbReference type="Gene3D" id="3.40.50.300">
    <property type="entry name" value="P-loop containing nucleotide triphosphate hydrolases"/>
    <property type="match status" value="1"/>
</dbReference>
<dbReference type="GO" id="GO:0000502">
    <property type="term" value="C:proteasome complex"/>
    <property type="evidence" value="ECO:0007669"/>
    <property type="project" value="UniProtKB-ARBA"/>
</dbReference>
<dbReference type="GO" id="GO:0005524">
    <property type="term" value="F:ATP binding"/>
    <property type="evidence" value="ECO:0007669"/>
    <property type="project" value="UniProtKB-KW"/>
</dbReference>
<dbReference type="SMART" id="SM00382">
    <property type="entry name" value="AAA"/>
    <property type="match status" value="1"/>
</dbReference>
<keyword evidence="3" id="KW-0067">ATP-binding</keyword>
<dbReference type="AlphaFoldDB" id="A0A176VHX0"/>
<dbReference type="EMBL" id="LVLJ01003604">
    <property type="protein sequence ID" value="OAE20470.1"/>
    <property type="molecule type" value="Genomic_DNA"/>
</dbReference>
<sequence>MRRSNVVYKALRSAASRQSTSLPPSCCGCTTTRRGVFEESVGSQEALSAFRQSCLGTLGEVPQGRHFGAEEVRRWNPWPLSAGAGLFLGAATFPLLAFNEQESSDIDGQDKVDMEKVLLQVQMGVDERLEALKLRSSGLPAYNISAKGQQVSIRFSVSPSCDISHLIVDMVNRLGVKAAGRGGASEMIVQASDSTVARQLFITASEHSTETQSVPLDELSDDKGFHSNKLCILVFEPLIGDYKSVELEFLKKGFLTASELDAVISSLRIAGGVDQELGTEKRKPRRRANGTEASSESSGELDRQSDPLDGWPQSSRWRYRSGLGEAPKERSTSGPNRHTAKGKTKVLESLESMGVKVYGVSTNGDSADLERATWDSLAGYHEQKREIEDTVLLALKRPDVYDTIARGTRRKYESNRPRAVLFEGPPGTGKTSCARVIANQAGVPLLYVPLEVVMSKYFGESERLLASIFHAGNELPNGAILFLDEIDSLATVRDSEMHEATRRMLSVLLRQMDGFEQDSKIVVIAATNRKQDLDPALLSRFDSSILFSLPDLVTRQDIAAQYAQHLNATELASLAAVSDGMSGRDLHDICQQAERKWASKLIRGTAGSPPSQALPPIQEYIECAEKRNFSGLRVPVVSNWQRIANGTPSGEATILHATWFIPLPHRAQLFPPAPCSAEAMLLLSSFCLPVLNFIEDGKSMAE</sequence>
<gene>
    <name evidence="6" type="ORF">AXG93_4698s1200</name>
</gene>
<keyword evidence="7" id="KW-1185">Reference proteome</keyword>
<evidence type="ECO:0000256" key="1">
    <source>
        <dbReference type="ARBA" id="ARBA00006914"/>
    </source>
</evidence>
<organism evidence="6 7">
    <name type="scientific">Marchantia polymorpha subsp. ruderalis</name>
    <dbReference type="NCBI Taxonomy" id="1480154"/>
    <lineage>
        <taxon>Eukaryota</taxon>
        <taxon>Viridiplantae</taxon>
        <taxon>Streptophyta</taxon>
        <taxon>Embryophyta</taxon>
        <taxon>Marchantiophyta</taxon>
        <taxon>Marchantiopsida</taxon>
        <taxon>Marchantiidae</taxon>
        <taxon>Marchantiales</taxon>
        <taxon>Marchantiaceae</taxon>
        <taxon>Marchantia</taxon>
    </lineage>
</organism>
<evidence type="ECO:0000313" key="7">
    <source>
        <dbReference type="Proteomes" id="UP000077202"/>
    </source>
</evidence>
<dbReference type="InterPro" id="IPR003960">
    <property type="entry name" value="ATPase_AAA_CS"/>
</dbReference>
<feature type="domain" description="AAA+ ATPase" evidence="5">
    <location>
        <begin position="416"/>
        <end position="551"/>
    </location>
</feature>
<accession>A0A176VHX0</accession>
<keyword evidence="2" id="KW-0547">Nucleotide-binding</keyword>
<dbReference type="PANTHER" id="PTHR23073">
    <property type="entry name" value="26S PROTEASOME REGULATORY SUBUNIT"/>
    <property type="match status" value="1"/>
</dbReference>
<dbReference type="InterPro" id="IPR027417">
    <property type="entry name" value="P-loop_NTPase"/>
</dbReference>
<evidence type="ECO:0000256" key="4">
    <source>
        <dbReference type="SAM" id="MobiDB-lite"/>
    </source>
</evidence>
<evidence type="ECO:0000256" key="3">
    <source>
        <dbReference type="ARBA" id="ARBA00022840"/>
    </source>
</evidence>
<dbReference type="InterPro" id="IPR003959">
    <property type="entry name" value="ATPase_AAA_core"/>
</dbReference>
<dbReference type="SUPFAM" id="SSF52540">
    <property type="entry name" value="P-loop containing nucleoside triphosphate hydrolases"/>
    <property type="match status" value="1"/>
</dbReference>
<dbReference type="GO" id="GO:0016887">
    <property type="term" value="F:ATP hydrolysis activity"/>
    <property type="evidence" value="ECO:0007669"/>
    <property type="project" value="InterPro"/>
</dbReference>
<proteinExistence type="inferred from homology"/>
<dbReference type="CDD" id="cd19481">
    <property type="entry name" value="RecA-like_protease"/>
    <property type="match status" value="1"/>
</dbReference>
<dbReference type="Pfam" id="PF00004">
    <property type="entry name" value="AAA"/>
    <property type="match status" value="1"/>
</dbReference>
<dbReference type="PROSITE" id="PS00674">
    <property type="entry name" value="AAA"/>
    <property type="match status" value="1"/>
</dbReference>
<comment type="similarity">
    <text evidence="1">Belongs to the AAA ATPase family.</text>
</comment>
<dbReference type="InterPro" id="IPR003593">
    <property type="entry name" value="AAA+_ATPase"/>
</dbReference>
<evidence type="ECO:0000259" key="5">
    <source>
        <dbReference type="SMART" id="SM00382"/>
    </source>
</evidence>
<evidence type="ECO:0000256" key="2">
    <source>
        <dbReference type="ARBA" id="ARBA00022741"/>
    </source>
</evidence>
<evidence type="ECO:0000313" key="6">
    <source>
        <dbReference type="EMBL" id="OAE20470.1"/>
    </source>
</evidence>